<dbReference type="GO" id="GO:0030327">
    <property type="term" value="P:prenylated protein catabolic process"/>
    <property type="evidence" value="ECO:0007669"/>
    <property type="project" value="TreeGrafter"/>
</dbReference>
<evidence type="ECO:0000259" key="8">
    <source>
        <dbReference type="Pfam" id="PF07156"/>
    </source>
</evidence>
<evidence type="ECO:0000256" key="4">
    <source>
        <dbReference type="ARBA" id="ARBA00022729"/>
    </source>
</evidence>
<feature type="domain" description="Prenylcysteine lyase" evidence="8">
    <location>
        <begin position="124"/>
        <end position="468"/>
    </location>
</feature>
<dbReference type="SUPFAM" id="SSF51905">
    <property type="entry name" value="FAD/NAD(P)-binding domain"/>
    <property type="match status" value="1"/>
</dbReference>
<dbReference type="OMA" id="SIGIWDG"/>
<keyword evidence="4" id="KW-0732">Signal</keyword>
<dbReference type="GO" id="GO:0001735">
    <property type="term" value="F:prenylcysteine oxidase activity"/>
    <property type="evidence" value="ECO:0007669"/>
    <property type="project" value="InterPro"/>
</dbReference>
<evidence type="ECO:0000256" key="6">
    <source>
        <dbReference type="ARBA" id="ARBA00023002"/>
    </source>
</evidence>
<dbReference type="STRING" id="610380.E2B8V1"/>
<evidence type="ECO:0000256" key="5">
    <source>
        <dbReference type="ARBA" id="ARBA00022827"/>
    </source>
</evidence>
<sequence length="490" mass="55169">MDGNAPIRTQYFHPASNPARKQASCAADLTNTIIGGGIGGASASHFLTELSNGNLEIDLYEAKRIGGRLATVNIGNREPEAGGAVIHPKNMYMQRFVKLLGLEHNDSSDTKHLFGIWNGDKFVFKESSYSAITLLRILYRYSFQVFKLKRDTNDMVDNFAKIYKLQDAGKSFENVTALVSAMNKEFPNQMQVSMKDYLLHMGYTERLIDEVAKATVVVNYGQGTDIQSFVGSVSLAGAGYDLWSVKGGNKKVPEQLIYRNKNVNVVQSRVIKIRYIADNDESEQYEVTYINKDSMDLMTAKYDIVIIAAPLTSDQEFPIEFINFPKKLEFPGHYQTTYATFLKADIKPKYFGLHESLDDIFSCDPNKTIISSIGKVGFANGSSIWKIFSRESLEPDLIQKMFSNVDEKMTVVWKAYPHYSSNTPHVNFKLHNALYHVNAIEWAASAMEMSAIGGRNVAILAYNDFLQKHGLMSYEETLKDIPIILHNELR</sequence>
<dbReference type="PANTHER" id="PTHR15944">
    <property type="entry name" value="FARNESYLCYSTEINE LYASE"/>
    <property type="match status" value="1"/>
</dbReference>
<dbReference type="PANTHER" id="PTHR15944:SF0">
    <property type="entry name" value="PRENYLCYSTEINE LYASE DOMAIN-CONTAINING PROTEIN"/>
    <property type="match status" value="1"/>
</dbReference>
<dbReference type="EMBL" id="GL446384">
    <property type="protein sequence ID" value="EFN87891.1"/>
    <property type="molecule type" value="Genomic_DNA"/>
</dbReference>
<proteinExistence type="inferred from homology"/>
<name>E2B8V1_HARSA</name>
<evidence type="ECO:0000256" key="7">
    <source>
        <dbReference type="ARBA" id="ARBA00023180"/>
    </source>
</evidence>
<comment type="cofactor">
    <cofactor evidence="1">
        <name>FAD</name>
        <dbReference type="ChEBI" id="CHEBI:57692"/>
    </cofactor>
</comment>
<evidence type="ECO:0000256" key="3">
    <source>
        <dbReference type="ARBA" id="ARBA00022630"/>
    </source>
</evidence>
<dbReference type="Proteomes" id="UP000008237">
    <property type="component" value="Unassembled WGS sequence"/>
</dbReference>
<dbReference type="InParanoid" id="E2B8V1"/>
<comment type="similarity">
    <text evidence="2">Belongs to the prenylcysteine oxidase family.</text>
</comment>
<dbReference type="InterPro" id="IPR017046">
    <property type="entry name" value="Prenylcysteine_Oxase1"/>
</dbReference>
<keyword evidence="3" id="KW-0285">Flavoprotein</keyword>
<evidence type="ECO:0000313" key="10">
    <source>
        <dbReference type="Proteomes" id="UP000008237"/>
    </source>
</evidence>
<evidence type="ECO:0000256" key="2">
    <source>
        <dbReference type="ARBA" id="ARBA00009967"/>
    </source>
</evidence>
<accession>E2B8V1</accession>
<dbReference type="GO" id="GO:0030328">
    <property type="term" value="P:prenylcysteine catabolic process"/>
    <property type="evidence" value="ECO:0007669"/>
    <property type="project" value="InterPro"/>
</dbReference>
<dbReference type="Gene3D" id="3.50.50.60">
    <property type="entry name" value="FAD/NAD(P)-binding domain"/>
    <property type="match status" value="1"/>
</dbReference>
<keyword evidence="5" id="KW-0274">FAD</keyword>
<dbReference type="InterPro" id="IPR036188">
    <property type="entry name" value="FAD/NAD-bd_sf"/>
</dbReference>
<dbReference type="Pfam" id="PF07156">
    <property type="entry name" value="Prenylcys_lyase"/>
    <property type="match status" value="1"/>
</dbReference>
<dbReference type="Pfam" id="PF13450">
    <property type="entry name" value="NAD_binding_8"/>
    <property type="match status" value="1"/>
</dbReference>
<keyword evidence="6" id="KW-0560">Oxidoreductase</keyword>
<evidence type="ECO:0000256" key="1">
    <source>
        <dbReference type="ARBA" id="ARBA00001974"/>
    </source>
</evidence>
<keyword evidence="7" id="KW-0325">Glycoprotein</keyword>
<protein>
    <submittedName>
        <fullName evidence="9">Prenylcysteine oxidase 1</fullName>
    </submittedName>
</protein>
<dbReference type="AlphaFoldDB" id="E2B8V1"/>
<reference evidence="9 10" key="1">
    <citation type="journal article" date="2010" name="Science">
        <title>Genomic comparison of the ants Camponotus floridanus and Harpegnathos saltator.</title>
        <authorList>
            <person name="Bonasio R."/>
            <person name="Zhang G."/>
            <person name="Ye C."/>
            <person name="Mutti N.S."/>
            <person name="Fang X."/>
            <person name="Qin N."/>
            <person name="Donahue G."/>
            <person name="Yang P."/>
            <person name="Li Q."/>
            <person name="Li C."/>
            <person name="Zhang P."/>
            <person name="Huang Z."/>
            <person name="Berger S.L."/>
            <person name="Reinberg D."/>
            <person name="Wang J."/>
            <person name="Liebig J."/>
        </authorList>
    </citation>
    <scope>NUCLEOTIDE SEQUENCE [LARGE SCALE GENOMIC DNA]</scope>
    <source>
        <strain evidence="9 10">R22 G/1</strain>
    </source>
</reference>
<evidence type="ECO:0000313" key="9">
    <source>
        <dbReference type="EMBL" id="EFN87891.1"/>
    </source>
</evidence>
<gene>
    <name evidence="9" type="ORF">EAI_05475</name>
</gene>
<organism evidence="10">
    <name type="scientific">Harpegnathos saltator</name>
    <name type="common">Jerdon's jumping ant</name>
    <dbReference type="NCBI Taxonomy" id="610380"/>
    <lineage>
        <taxon>Eukaryota</taxon>
        <taxon>Metazoa</taxon>
        <taxon>Ecdysozoa</taxon>
        <taxon>Arthropoda</taxon>
        <taxon>Hexapoda</taxon>
        <taxon>Insecta</taxon>
        <taxon>Pterygota</taxon>
        <taxon>Neoptera</taxon>
        <taxon>Endopterygota</taxon>
        <taxon>Hymenoptera</taxon>
        <taxon>Apocrita</taxon>
        <taxon>Aculeata</taxon>
        <taxon>Formicoidea</taxon>
        <taxon>Formicidae</taxon>
        <taxon>Ponerinae</taxon>
        <taxon>Ponerini</taxon>
        <taxon>Harpegnathos</taxon>
    </lineage>
</organism>
<keyword evidence="10" id="KW-1185">Reference proteome</keyword>
<dbReference type="OrthoDB" id="437369at2759"/>
<dbReference type="InterPro" id="IPR010795">
    <property type="entry name" value="Prenylcys_lyase"/>
</dbReference>